<proteinExistence type="predicted"/>
<sequence length="166" mass="18044">MDSDLDESGDDSVPADPEKWDRTDVLRCVRWVARTFGVCAPRRHLLPDSGRALLALTEDNWLQTWLLRAGSTDVLPAGAGALAAALVRLRAHVDTKLCMSNAQAPLSSRMRRGRAVTATAHSALCCTVLGSEGDSAAARLLGADTYYIIENNKRLGRQVWQTWAIG</sequence>
<dbReference type="SUPFAM" id="SSF47769">
    <property type="entry name" value="SAM/Pointed domain"/>
    <property type="match status" value="1"/>
</dbReference>
<dbReference type="EMBL" id="NWSH01001652">
    <property type="protein sequence ID" value="PCG70537.1"/>
    <property type="molecule type" value="Genomic_DNA"/>
</dbReference>
<gene>
    <name evidence="1" type="ORF">B5V51_2855</name>
</gene>
<dbReference type="AlphaFoldDB" id="A0A2A4JEQ1"/>
<organism evidence="1">
    <name type="scientific">Heliothis virescens</name>
    <name type="common">Tobacco budworm moth</name>
    <dbReference type="NCBI Taxonomy" id="7102"/>
    <lineage>
        <taxon>Eukaryota</taxon>
        <taxon>Metazoa</taxon>
        <taxon>Ecdysozoa</taxon>
        <taxon>Arthropoda</taxon>
        <taxon>Hexapoda</taxon>
        <taxon>Insecta</taxon>
        <taxon>Pterygota</taxon>
        <taxon>Neoptera</taxon>
        <taxon>Endopterygota</taxon>
        <taxon>Lepidoptera</taxon>
        <taxon>Glossata</taxon>
        <taxon>Ditrysia</taxon>
        <taxon>Noctuoidea</taxon>
        <taxon>Noctuidae</taxon>
        <taxon>Heliothinae</taxon>
        <taxon>Heliothis</taxon>
    </lineage>
</organism>
<accession>A0A2A4JEQ1</accession>
<comment type="caution">
    <text evidence="1">The sequence shown here is derived from an EMBL/GenBank/DDBJ whole genome shotgun (WGS) entry which is preliminary data.</text>
</comment>
<dbReference type="InterPro" id="IPR013761">
    <property type="entry name" value="SAM/pointed_sf"/>
</dbReference>
<evidence type="ECO:0000313" key="1">
    <source>
        <dbReference type="EMBL" id="PCG70537.1"/>
    </source>
</evidence>
<reference evidence="1" key="1">
    <citation type="submission" date="2017-09" db="EMBL/GenBank/DDBJ databases">
        <title>Contemporary evolution of a Lepidopteran species, Heliothis virescens, in response to modern agricultural practices.</title>
        <authorList>
            <person name="Fritz M.L."/>
            <person name="Deyonke A.M."/>
            <person name="Papanicolaou A."/>
            <person name="Micinski S."/>
            <person name="Westbrook J."/>
            <person name="Gould F."/>
        </authorList>
    </citation>
    <scope>NUCLEOTIDE SEQUENCE [LARGE SCALE GENOMIC DNA]</scope>
    <source>
        <strain evidence="1">HvINT-</strain>
        <tissue evidence="1">Whole body</tissue>
    </source>
</reference>
<name>A0A2A4JEQ1_HELVI</name>
<dbReference type="Gene3D" id="1.10.150.50">
    <property type="entry name" value="Transcription Factor, Ets-1"/>
    <property type="match status" value="1"/>
</dbReference>
<protein>
    <submittedName>
        <fullName evidence="1">Uncharacterized protein</fullName>
    </submittedName>
</protein>